<gene>
    <name evidence="7" type="ORF">GCM10009681_51670</name>
</gene>
<dbReference type="EC" id="3.1.3.5" evidence="3"/>
<dbReference type="Gene3D" id="3.40.1210.10">
    <property type="entry name" value="Survival protein SurE-like phosphatase/nucleotidase"/>
    <property type="match status" value="1"/>
</dbReference>
<evidence type="ECO:0000259" key="6">
    <source>
        <dbReference type="Pfam" id="PF01975"/>
    </source>
</evidence>
<comment type="similarity">
    <text evidence="2">Belongs to the SurE nucleotidase family.</text>
</comment>
<evidence type="ECO:0000256" key="1">
    <source>
        <dbReference type="ARBA" id="ARBA00000815"/>
    </source>
</evidence>
<reference evidence="7 8" key="1">
    <citation type="journal article" date="2019" name="Int. J. Syst. Evol. Microbiol.">
        <title>The Global Catalogue of Microorganisms (GCM) 10K type strain sequencing project: providing services to taxonomists for standard genome sequencing and annotation.</title>
        <authorList>
            <consortium name="The Broad Institute Genomics Platform"/>
            <consortium name="The Broad Institute Genome Sequencing Center for Infectious Disease"/>
            <person name="Wu L."/>
            <person name="Ma J."/>
        </authorList>
    </citation>
    <scope>NUCLEOTIDE SEQUENCE [LARGE SCALE GENOMIC DNA]</scope>
    <source>
        <strain evidence="7 8">JCM 13249</strain>
    </source>
</reference>
<dbReference type="InterPro" id="IPR002828">
    <property type="entry name" value="SurE-like_Pase/nucleotidase"/>
</dbReference>
<dbReference type="SUPFAM" id="SSF64167">
    <property type="entry name" value="SurE-like"/>
    <property type="match status" value="1"/>
</dbReference>
<keyword evidence="4" id="KW-0479">Metal-binding</keyword>
<name>A0ABN2L3H2_9ACTN</name>
<sequence length="269" mass="27049">MTRVLVTNDDGIAAPGIRWLAQAVADQGFDVTVAAPQSESSGTSAALTAVTVEGRVAVERTTLGDVRALAVAASPSYITLLATLGAFGPVPDVVLSGVNRGANAGHGILHSGTVGAALTAAMNGIRSMAVSLDVLSPAAGSAASGGAAIAALDTVDDETRHWGTAADVACRLLPWLLSAPERTVLNVNVPDVPAGELPGLRQATLAPFGQVQMAVAESGHDYVRVAMEESGARQIPGSDLALLAEGYAVVTPVRLLGAQADVTVDTAVT</sequence>
<dbReference type="PANTHER" id="PTHR30457">
    <property type="entry name" value="5'-NUCLEOTIDASE SURE"/>
    <property type="match status" value="1"/>
</dbReference>
<organism evidence="7 8">
    <name type="scientific">Luedemannella helvata</name>
    <dbReference type="NCBI Taxonomy" id="349315"/>
    <lineage>
        <taxon>Bacteria</taxon>
        <taxon>Bacillati</taxon>
        <taxon>Actinomycetota</taxon>
        <taxon>Actinomycetes</taxon>
        <taxon>Micromonosporales</taxon>
        <taxon>Micromonosporaceae</taxon>
        <taxon>Luedemannella</taxon>
    </lineage>
</organism>
<dbReference type="PANTHER" id="PTHR30457:SF0">
    <property type="entry name" value="PHOSPHATASE, PUTATIVE (AFU_ORTHOLOGUE AFUA_4G01070)-RELATED"/>
    <property type="match status" value="1"/>
</dbReference>
<dbReference type="InterPro" id="IPR036523">
    <property type="entry name" value="SurE-like_sf"/>
</dbReference>
<proteinExistence type="inferred from homology"/>
<accession>A0ABN2L3H2</accession>
<feature type="domain" description="Survival protein SurE-like phosphatase/nucleotidase" evidence="6">
    <location>
        <begin position="4"/>
        <end position="204"/>
    </location>
</feature>
<keyword evidence="8" id="KW-1185">Reference proteome</keyword>
<evidence type="ECO:0000313" key="8">
    <source>
        <dbReference type="Proteomes" id="UP001500655"/>
    </source>
</evidence>
<keyword evidence="5" id="KW-0378">Hydrolase</keyword>
<protein>
    <recommendedName>
        <fullName evidence="3">5'-nucleotidase</fullName>
        <ecNumber evidence="3">3.1.3.5</ecNumber>
    </recommendedName>
</protein>
<dbReference type="RefSeq" id="WP_344087424.1">
    <property type="nucleotide sequence ID" value="NZ_BAAALS010000036.1"/>
</dbReference>
<dbReference type="InterPro" id="IPR030048">
    <property type="entry name" value="SurE"/>
</dbReference>
<evidence type="ECO:0000313" key="7">
    <source>
        <dbReference type="EMBL" id="GAA1773836.1"/>
    </source>
</evidence>
<comment type="caution">
    <text evidence="7">The sequence shown here is derived from an EMBL/GenBank/DDBJ whole genome shotgun (WGS) entry which is preliminary data.</text>
</comment>
<evidence type="ECO:0000256" key="4">
    <source>
        <dbReference type="ARBA" id="ARBA00022723"/>
    </source>
</evidence>
<dbReference type="Proteomes" id="UP001500655">
    <property type="component" value="Unassembled WGS sequence"/>
</dbReference>
<evidence type="ECO:0000256" key="5">
    <source>
        <dbReference type="ARBA" id="ARBA00022801"/>
    </source>
</evidence>
<evidence type="ECO:0000256" key="3">
    <source>
        <dbReference type="ARBA" id="ARBA00012643"/>
    </source>
</evidence>
<comment type="catalytic activity">
    <reaction evidence="1">
        <text>a ribonucleoside 5'-phosphate + H2O = a ribonucleoside + phosphate</text>
        <dbReference type="Rhea" id="RHEA:12484"/>
        <dbReference type="ChEBI" id="CHEBI:15377"/>
        <dbReference type="ChEBI" id="CHEBI:18254"/>
        <dbReference type="ChEBI" id="CHEBI:43474"/>
        <dbReference type="ChEBI" id="CHEBI:58043"/>
        <dbReference type="EC" id="3.1.3.5"/>
    </reaction>
</comment>
<dbReference type="Pfam" id="PF01975">
    <property type="entry name" value="SurE"/>
    <property type="match status" value="1"/>
</dbReference>
<evidence type="ECO:0000256" key="2">
    <source>
        <dbReference type="ARBA" id="ARBA00011062"/>
    </source>
</evidence>
<dbReference type="EMBL" id="BAAALS010000036">
    <property type="protein sequence ID" value="GAA1773836.1"/>
    <property type="molecule type" value="Genomic_DNA"/>
</dbReference>